<dbReference type="SMART" id="SM00248">
    <property type="entry name" value="ANK"/>
    <property type="match status" value="1"/>
</dbReference>
<evidence type="ECO:0000313" key="3">
    <source>
        <dbReference type="Proteomes" id="UP000466554"/>
    </source>
</evidence>
<keyword evidence="1" id="KW-0040">ANK repeat</keyword>
<dbReference type="InterPro" id="IPR036770">
    <property type="entry name" value="Ankyrin_rpt-contain_sf"/>
</dbReference>
<dbReference type="SUPFAM" id="SSF48403">
    <property type="entry name" value="Ankyrin repeat"/>
    <property type="match status" value="1"/>
</dbReference>
<sequence length="163" mass="18379">MLLRRGAHPVDHQALYNRMFRPDDSHLELLFAHGLADAGPSPWERKLAEAMESRAQMWRRQVDWAAEHGFVRRLDLLARNGVDTSGVTPVLPRIPDDVNAFDEQGATPLHHAAWDGDLELIRRLLDRGADPSLVDMRFKATAQGWAEHAYQTEAADLLRSVIG</sequence>
<dbReference type="PROSITE" id="PS50088">
    <property type="entry name" value="ANK_REPEAT"/>
    <property type="match status" value="1"/>
</dbReference>
<dbReference type="PROSITE" id="PS50297">
    <property type="entry name" value="ANK_REP_REGION"/>
    <property type="match status" value="1"/>
</dbReference>
<protein>
    <recommendedName>
        <fullName evidence="4">Ankyrin repeat domain-containing protein</fullName>
    </recommendedName>
</protein>
<gene>
    <name evidence="2" type="ORF">MPRF_43380</name>
</gene>
<dbReference type="Gene3D" id="1.25.40.20">
    <property type="entry name" value="Ankyrin repeat-containing domain"/>
    <property type="match status" value="1"/>
</dbReference>
<proteinExistence type="predicted"/>
<dbReference type="Proteomes" id="UP000466554">
    <property type="component" value="Chromosome"/>
</dbReference>
<dbReference type="InterPro" id="IPR002110">
    <property type="entry name" value="Ankyrin_rpt"/>
</dbReference>
<evidence type="ECO:0000313" key="2">
    <source>
        <dbReference type="EMBL" id="BBY77439.1"/>
    </source>
</evidence>
<evidence type="ECO:0008006" key="4">
    <source>
        <dbReference type="Google" id="ProtNLM"/>
    </source>
</evidence>
<accession>A0A7I7UA18</accession>
<reference evidence="2 3" key="1">
    <citation type="journal article" date="2019" name="Emerg. Microbes Infect.">
        <title>Comprehensive subspecies identification of 175 nontuberculous mycobacteria species based on 7547 genomic profiles.</title>
        <authorList>
            <person name="Matsumoto Y."/>
            <person name="Kinjo T."/>
            <person name="Motooka D."/>
            <person name="Nabeya D."/>
            <person name="Jung N."/>
            <person name="Uechi K."/>
            <person name="Horii T."/>
            <person name="Iida T."/>
            <person name="Fujita J."/>
            <person name="Nakamura S."/>
        </authorList>
    </citation>
    <scope>NUCLEOTIDE SEQUENCE [LARGE SCALE GENOMIC DNA]</scope>
    <source>
        <strain evidence="2 3">JCM 6367</strain>
    </source>
</reference>
<feature type="repeat" description="ANK" evidence="1">
    <location>
        <begin position="104"/>
        <end position="136"/>
    </location>
</feature>
<organism evidence="2 3">
    <name type="scientific">Mycolicibacterium parafortuitum</name>
    <name type="common">Mycobacterium parafortuitum</name>
    <dbReference type="NCBI Taxonomy" id="39692"/>
    <lineage>
        <taxon>Bacteria</taxon>
        <taxon>Bacillati</taxon>
        <taxon>Actinomycetota</taxon>
        <taxon>Actinomycetes</taxon>
        <taxon>Mycobacteriales</taxon>
        <taxon>Mycobacteriaceae</taxon>
        <taxon>Mycolicibacterium</taxon>
    </lineage>
</organism>
<name>A0A7I7UA18_MYCPF</name>
<dbReference type="EMBL" id="AP022598">
    <property type="protein sequence ID" value="BBY77439.1"/>
    <property type="molecule type" value="Genomic_DNA"/>
</dbReference>
<dbReference type="Pfam" id="PF13857">
    <property type="entry name" value="Ank_5"/>
    <property type="match status" value="1"/>
</dbReference>
<evidence type="ECO:0000256" key="1">
    <source>
        <dbReference type="PROSITE-ProRule" id="PRU00023"/>
    </source>
</evidence>
<dbReference type="AlphaFoldDB" id="A0A7I7UA18"/>